<dbReference type="EMBL" id="RXNV01000005">
    <property type="protein sequence ID" value="RTR31661.1"/>
    <property type="molecule type" value="Genomic_DNA"/>
</dbReference>
<evidence type="ECO:0000313" key="3">
    <source>
        <dbReference type="Proteomes" id="UP000282060"/>
    </source>
</evidence>
<organism evidence="2 3">
    <name type="scientific">Shewanella atlantica</name>
    <dbReference type="NCBI Taxonomy" id="271099"/>
    <lineage>
        <taxon>Bacteria</taxon>
        <taxon>Pseudomonadati</taxon>
        <taxon>Pseudomonadota</taxon>
        <taxon>Gammaproteobacteria</taxon>
        <taxon>Alteromonadales</taxon>
        <taxon>Shewanellaceae</taxon>
        <taxon>Shewanella</taxon>
    </lineage>
</organism>
<name>A0A3S0JYD4_9GAMM</name>
<comment type="caution">
    <text evidence="2">The sequence shown here is derived from an EMBL/GenBank/DDBJ whole genome shotgun (WGS) entry which is preliminary data.</text>
</comment>
<protein>
    <submittedName>
        <fullName evidence="2">Uncharacterized protein</fullName>
    </submittedName>
</protein>
<sequence length="237" mass="27171">MKKAKKQVSPTKAKAKKPVSPTEAKAKQLQQQIVANCRGNQKPIYEFCINNYFLDLGFNSLKEWAVKNQDALGRSYDSINNDFITATITVNMCGEENIGKFSSYAFLQMKKLSAEQRKELFEHAQEHFNEKVLNDKHLTHENIKKFMEEMKLRPKDDDSDNETKQKGDISIHDKKVLKFQQALEKADSKIFAKRIAIAVNETTKPLSQLSICKVILKTHNNPEVITLINNMIAELKK</sequence>
<gene>
    <name evidence="2" type="ORF">EKG39_13175</name>
</gene>
<proteinExistence type="predicted"/>
<evidence type="ECO:0000313" key="2">
    <source>
        <dbReference type="EMBL" id="RTR31661.1"/>
    </source>
</evidence>
<feature type="region of interest" description="Disordered" evidence="1">
    <location>
        <begin position="1"/>
        <end position="24"/>
    </location>
</feature>
<dbReference type="AlphaFoldDB" id="A0A3S0JYD4"/>
<accession>A0A3S0JYD4</accession>
<dbReference type="Proteomes" id="UP000282060">
    <property type="component" value="Unassembled WGS sequence"/>
</dbReference>
<keyword evidence="3" id="KW-1185">Reference proteome</keyword>
<evidence type="ECO:0000256" key="1">
    <source>
        <dbReference type="SAM" id="MobiDB-lite"/>
    </source>
</evidence>
<reference evidence="2 3" key="1">
    <citation type="submission" date="2018-12" db="EMBL/GenBank/DDBJ databases">
        <authorList>
            <person name="Yu L."/>
        </authorList>
    </citation>
    <scope>NUCLEOTIDE SEQUENCE [LARGE SCALE GENOMIC DNA]</scope>
    <source>
        <strain evidence="2 3">HAW-EB5</strain>
    </source>
</reference>
<dbReference type="RefSeq" id="WP_126506212.1">
    <property type="nucleotide sequence ID" value="NZ_RXNV01000005.1"/>
</dbReference>